<dbReference type="RefSeq" id="WP_101605428.1">
    <property type="nucleotide sequence ID" value="NZ_CP025001.1"/>
</dbReference>
<keyword evidence="7" id="KW-1185">Reference proteome</keyword>
<dbReference type="EMBL" id="CP025001">
    <property type="protein sequence ID" value="AUJ76840.1"/>
    <property type="molecule type" value="Genomic_DNA"/>
</dbReference>
<dbReference type="KEGG" id="bsia:CWD84_07940"/>
<sequence length="70" mass="7945">MSGIGKPSYEEVKQWVMLDPCGNGIMSMSILQRRFRIGYVNAATLMERLEEEGIVSPWDGSKPRTIIKQD</sequence>
<protein>
    <submittedName>
        <fullName evidence="2">Cell division protein FtsK</fullName>
    </submittedName>
</protein>
<dbReference type="EMBL" id="CP025001">
    <property type="protein sequence ID" value="AUJ76738.1"/>
    <property type="molecule type" value="Genomic_DNA"/>
</dbReference>
<feature type="domain" description="FtsK gamma" evidence="1">
    <location>
        <begin position="2"/>
        <end position="70"/>
    </location>
</feature>
<proteinExistence type="predicted"/>
<dbReference type="InterPro" id="IPR018541">
    <property type="entry name" value="Ftsk_gamma"/>
</dbReference>
<evidence type="ECO:0000313" key="6">
    <source>
        <dbReference type="EMBL" id="AUJ76840.1"/>
    </source>
</evidence>
<dbReference type="EMBL" id="CP025001">
    <property type="protein sequence ID" value="AUJ76789.1"/>
    <property type="molecule type" value="Genomic_DNA"/>
</dbReference>
<keyword evidence="2" id="KW-0132">Cell division</keyword>
<dbReference type="KEGG" id="bsia:CWD84_07380"/>
<evidence type="ECO:0000313" key="7">
    <source>
        <dbReference type="Proteomes" id="UP000234366"/>
    </source>
</evidence>
<evidence type="ECO:0000259" key="1">
    <source>
        <dbReference type="SMART" id="SM00843"/>
    </source>
</evidence>
<dbReference type="SMART" id="SM00843">
    <property type="entry name" value="Ftsk_gamma"/>
    <property type="match status" value="1"/>
</dbReference>
<organism evidence="2 7">
    <name type="scientific">Bacillus siamensis</name>
    <dbReference type="NCBI Taxonomy" id="659243"/>
    <lineage>
        <taxon>Bacteria</taxon>
        <taxon>Bacillati</taxon>
        <taxon>Bacillota</taxon>
        <taxon>Bacilli</taxon>
        <taxon>Bacillales</taxon>
        <taxon>Bacillaceae</taxon>
        <taxon>Bacillus</taxon>
        <taxon>Bacillus amyloliquefaciens group</taxon>
    </lineage>
</organism>
<dbReference type="GO" id="GO:0051301">
    <property type="term" value="P:cell division"/>
    <property type="evidence" value="ECO:0007669"/>
    <property type="project" value="UniProtKB-KW"/>
</dbReference>
<dbReference type="KEGG" id="bsia:CWD84_08220"/>
<evidence type="ECO:0000313" key="4">
    <source>
        <dbReference type="EMBL" id="AUJ76738.1"/>
    </source>
</evidence>
<dbReference type="AlphaFoldDB" id="A0AAI8HM40"/>
<dbReference type="EMBL" id="CP025001">
    <property type="protein sequence ID" value="AUJ76636.1"/>
    <property type="molecule type" value="Genomic_DNA"/>
</dbReference>
<reference evidence="2 7" key="1">
    <citation type="submission" date="2017-11" db="EMBL/GenBank/DDBJ databases">
        <title>Genome sequence and genome mining of multiple bioactive secondary metabolites from a deep sea-derived Bacillus siamensis SCSIO 05746.</title>
        <authorList>
            <person name="Pan H.-Q."/>
            <person name="Ju J.-H."/>
        </authorList>
    </citation>
    <scope>NUCLEOTIDE SEQUENCE [LARGE SCALE GENOMIC DNA]</scope>
    <source>
        <strain evidence="2 7">SCSIO 05746</strain>
    </source>
</reference>
<dbReference type="SUPFAM" id="SSF46785">
    <property type="entry name" value="Winged helix' DNA-binding domain"/>
    <property type="match status" value="1"/>
</dbReference>
<name>A0AAI8HM40_9BACI</name>
<dbReference type="Gene3D" id="1.10.10.10">
    <property type="entry name" value="Winged helix-like DNA-binding domain superfamily/Winged helix DNA-binding domain"/>
    <property type="match status" value="1"/>
</dbReference>
<accession>A0AAI8HM40</accession>
<dbReference type="Pfam" id="PF09397">
    <property type="entry name" value="FtsK_gamma"/>
    <property type="match status" value="1"/>
</dbReference>
<evidence type="ECO:0000313" key="5">
    <source>
        <dbReference type="EMBL" id="AUJ76789.1"/>
    </source>
</evidence>
<dbReference type="InterPro" id="IPR036390">
    <property type="entry name" value="WH_DNA-bd_sf"/>
</dbReference>
<dbReference type="KEGG" id="bsia:CWD84_07660"/>
<keyword evidence="2" id="KW-0131">Cell cycle</keyword>
<gene>
    <name evidence="2" type="ORF">CWD84_07380</name>
    <name evidence="3" type="ORF">CWD84_07660</name>
    <name evidence="4" type="ORF">CWD84_07940</name>
    <name evidence="5" type="ORF">CWD84_08220</name>
    <name evidence="6" type="ORF">CWD84_08500</name>
</gene>
<dbReference type="Proteomes" id="UP000234366">
    <property type="component" value="Chromosome"/>
</dbReference>
<evidence type="ECO:0000313" key="3">
    <source>
        <dbReference type="EMBL" id="AUJ76687.1"/>
    </source>
</evidence>
<dbReference type="KEGG" id="bsia:CWD84_08500"/>
<dbReference type="InterPro" id="IPR036388">
    <property type="entry name" value="WH-like_DNA-bd_sf"/>
</dbReference>
<dbReference type="EMBL" id="CP025001">
    <property type="protein sequence ID" value="AUJ76687.1"/>
    <property type="molecule type" value="Genomic_DNA"/>
</dbReference>
<evidence type="ECO:0000313" key="2">
    <source>
        <dbReference type="EMBL" id="AUJ76636.1"/>
    </source>
</evidence>